<evidence type="ECO:0000259" key="4">
    <source>
        <dbReference type="PROSITE" id="PS51123"/>
    </source>
</evidence>
<organism evidence="5 6">
    <name type="scientific">Terrimonas rubra</name>
    <dbReference type="NCBI Taxonomy" id="1035890"/>
    <lineage>
        <taxon>Bacteria</taxon>
        <taxon>Pseudomonadati</taxon>
        <taxon>Bacteroidota</taxon>
        <taxon>Chitinophagia</taxon>
        <taxon>Chitinophagales</taxon>
        <taxon>Chitinophagaceae</taxon>
        <taxon>Terrimonas</taxon>
    </lineage>
</organism>
<reference evidence="6" key="1">
    <citation type="journal article" date="2019" name="Int. J. Syst. Evol. Microbiol.">
        <title>The Global Catalogue of Microorganisms (GCM) 10K type strain sequencing project: providing services to taxonomists for standard genome sequencing and annotation.</title>
        <authorList>
            <consortium name="The Broad Institute Genomics Platform"/>
            <consortium name="The Broad Institute Genome Sequencing Center for Infectious Disease"/>
            <person name="Wu L."/>
            <person name="Ma J."/>
        </authorList>
    </citation>
    <scope>NUCLEOTIDE SEQUENCE [LARGE SCALE GENOMIC DNA]</scope>
    <source>
        <strain evidence="6">KCTC 23299</strain>
    </source>
</reference>
<evidence type="ECO:0000256" key="2">
    <source>
        <dbReference type="SAM" id="MobiDB-lite"/>
    </source>
</evidence>
<dbReference type="PANTHER" id="PTHR30329">
    <property type="entry name" value="STATOR ELEMENT OF FLAGELLAR MOTOR COMPLEX"/>
    <property type="match status" value="1"/>
</dbReference>
<dbReference type="EMBL" id="JBHUOZ010000001">
    <property type="protein sequence ID" value="MFD2918562.1"/>
    <property type="molecule type" value="Genomic_DNA"/>
</dbReference>
<dbReference type="Gene3D" id="3.30.1330.60">
    <property type="entry name" value="OmpA-like domain"/>
    <property type="match status" value="2"/>
</dbReference>
<dbReference type="PROSITE" id="PS51123">
    <property type="entry name" value="OMPA_2"/>
    <property type="match status" value="1"/>
</dbReference>
<feature type="chain" id="PRO_5045733744" evidence="3">
    <location>
        <begin position="19"/>
        <end position="251"/>
    </location>
</feature>
<feature type="signal peptide" evidence="3">
    <location>
        <begin position="1"/>
        <end position="18"/>
    </location>
</feature>
<sequence>MKAITLFFSLAAATVVQAQADTTIHVYFDNNVFTLTPEQQTTLAAYKAHTVCVISFKGYADTVGSTQNNKILAQRRVATVAAIFEDVANCSTGNQLAAGETTGFGTALEDNRKVEIKLRLQPADKTNSTPAIIKTINNFTIRFLPDRAEIDPASAPYLDQLFNELNTFPDARFEIVGHINLQGKKIVGPNDKFYKLSQARAKLIADLLQQKGIPASRLQHKGVGNSQPLHPNPVNQQQQRENMRVEIKVLQ</sequence>
<dbReference type="RefSeq" id="WP_386094886.1">
    <property type="nucleotide sequence ID" value="NZ_JBHUOZ010000001.1"/>
</dbReference>
<keyword evidence="1" id="KW-0472">Membrane</keyword>
<feature type="region of interest" description="Disordered" evidence="2">
    <location>
        <begin position="218"/>
        <end position="241"/>
    </location>
</feature>
<comment type="caution">
    <text evidence="5">The sequence shown here is derived from an EMBL/GenBank/DDBJ whole genome shotgun (WGS) entry which is preliminary data.</text>
</comment>
<dbReference type="InterPro" id="IPR006665">
    <property type="entry name" value="OmpA-like"/>
</dbReference>
<evidence type="ECO:0000256" key="3">
    <source>
        <dbReference type="SAM" id="SignalP"/>
    </source>
</evidence>
<gene>
    <name evidence="5" type="ORF">ACFS6H_02500</name>
</gene>
<evidence type="ECO:0000313" key="5">
    <source>
        <dbReference type="EMBL" id="MFD2918562.1"/>
    </source>
</evidence>
<feature type="compositionally biased region" description="Polar residues" evidence="2">
    <location>
        <begin position="224"/>
        <end position="240"/>
    </location>
</feature>
<dbReference type="InterPro" id="IPR036737">
    <property type="entry name" value="OmpA-like_sf"/>
</dbReference>
<proteinExistence type="predicted"/>
<dbReference type="SUPFAM" id="SSF103088">
    <property type="entry name" value="OmpA-like"/>
    <property type="match status" value="2"/>
</dbReference>
<dbReference type="InterPro" id="IPR050330">
    <property type="entry name" value="Bact_OuterMem_StrucFunc"/>
</dbReference>
<keyword evidence="3" id="KW-0732">Signal</keyword>
<accession>A0ABW6A005</accession>
<dbReference type="Proteomes" id="UP001597511">
    <property type="component" value="Unassembled WGS sequence"/>
</dbReference>
<dbReference type="PANTHER" id="PTHR30329:SF21">
    <property type="entry name" value="LIPOPROTEIN YIAD-RELATED"/>
    <property type="match status" value="1"/>
</dbReference>
<dbReference type="CDD" id="cd07185">
    <property type="entry name" value="OmpA_C-like"/>
    <property type="match status" value="1"/>
</dbReference>
<keyword evidence="6" id="KW-1185">Reference proteome</keyword>
<evidence type="ECO:0000256" key="1">
    <source>
        <dbReference type="PROSITE-ProRule" id="PRU00473"/>
    </source>
</evidence>
<protein>
    <submittedName>
        <fullName evidence="5">OmpA family protein</fullName>
    </submittedName>
</protein>
<feature type="domain" description="OmpA-like" evidence="4">
    <location>
        <begin position="130"/>
        <end position="251"/>
    </location>
</feature>
<name>A0ABW6A005_9BACT</name>
<dbReference type="Pfam" id="PF00691">
    <property type="entry name" value="OmpA"/>
    <property type="match status" value="1"/>
</dbReference>
<evidence type="ECO:0000313" key="6">
    <source>
        <dbReference type="Proteomes" id="UP001597511"/>
    </source>
</evidence>